<feature type="region of interest" description="Disordered" evidence="1">
    <location>
        <begin position="1"/>
        <end position="20"/>
    </location>
</feature>
<keyword evidence="3" id="KW-1185">Reference proteome</keyword>
<protein>
    <submittedName>
        <fullName evidence="2">Uncharacterized protein</fullName>
    </submittedName>
</protein>
<evidence type="ECO:0000256" key="1">
    <source>
        <dbReference type="SAM" id="MobiDB-lite"/>
    </source>
</evidence>
<accession>A0A392UQA3</accession>
<dbReference type="AlphaFoldDB" id="A0A392UQA3"/>
<comment type="caution">
    <text evidence="2">The sequence shown here is derived from an EMBL/GenBank/DDBJ whole genome shotgun (WGS) entry which is preliminary data.</text>
</comment>
<sequence>AAGGMPNGPPNGIVEGVGDGDHWLTDVFDGDGGGGDHGLPIIGPAPGEPNDVIGDLVNVGLSANVGVPGANGGVAGAN</sequence>
<organism evidence="2 3">
    <name type="scientific">Trifolium medium</name>
    <dbReference type="NCBI Taxonomy" id="97028"/>
    <lineage>
        <taxon>Eukaryota</taxon>
        <taxon>Viridiplantae</taxon>
        <taxon>Streptophyta</taxon>
        <taxon>Embryophyta</taxon>
        <taxon>Tracheophyta</taxon>
        <taxon>Spermatophyta</taxon>
        <taxon>Magnoliopsida</taxon>
        <taxon>eudicotyledons</taxon>
        <taxon>Gunneridae</taxon>
        <taxon>Pentapetalae</taxon>
        <taxon>rosids</taxon>
        <taxon>fabids</taxon>
        <taxon>Fabales</taxon>
        <taxon>Fabaceae</taxon>
        <taxon>Papilionoideae</taxon>
        <taxon>50 kb inversion clade</taxon>
        <taxon>NPAAA clade</taxon>
        <taxon>Hologalegina</taxon>
        <taxon>IRL clade</taxon>
        <taxon>Trifolieae</taxon>
        <taxon>Trifolium</taxon>
    </lineage>
</organism>
<proteinExistence type="predicted"/>
<dbReference type="Proteomes" id="UP000265520">
    <property type="component" value="Unassembled WGS sequence"/>
</dbReference>
<evidence type="ECO:0000313" key="2">
    <source>
        <dbReference type="EMBL" id="MCI74646.1"/>
    </source>
</evidence>
<evidence type="ECO:0000313" key="3">
    <source>
        <dbReference type="Proteomes" id="UP000265520"/>
    </source>
</evidence>
<dbReference type="EMBL" id="LXQA010865041">
    <property type="protein sequence ID" value="MCI74646.1"/>
    <property type="molecule type" value="Genomic_DNA"/>
</dbReference>
<feature type="non-terminal residue" evidence="2">
    <location>
        <position position="78"/>
    </location>
</feature>
<name>A0A392UQA3_9FABA</name>
<feature type="non-terminal residue" evidence="2">
    <location>
        <position position="1"/>
    </location>
</feature>
<reference evidence="2 3" key="1">
    <citation type="journal article" date="2018" name="Front. Plant Sci.">
        <title>Red Clover (Trifolium pratense) and Zigzag Clover (T. medium) - A Picture of Genomic Similarities and Differences.</title>
        <authorList>
            <person name="Dluhosova J."/>
            <person name="Istvanek J."/>
            <person name="Nedelnik J."/>
            <person name="Repkova J."/>
        </authorList>
    </citation>
    <scope>NUCLEOTIDE SEQUENCE [LARGE SCALE GENOMIC DNA]</scope>
    <source>
        <strain evidence="3">cv. 10/8</strain>
        <tissue evidence="2">Leaf</tissue>
    </source>
</reference>